<comment type="catalytic activity">
    <reaction evidence="1">
        <text>ATP + protein L-histidine = ADP + protein N-phospho-L-histidine.</text>
        <dbReference type="EC" id="2.7.13.3"/>
    </reaction>
</comment>
<dbReference type="InterPro" id="IPR003661">
    <property type="entry name" value="HisK_dim/P_dom"/>
</dbReference>
<evidence type="ECO:0000256" key="9">
    <source>
        <dbReference type="ARBA" id="ARBA00022777"/>
    </source>
</evidence>
<keyword evidence="8" id="KW-0547">Nucleotide-binding</keyword>
<keyword evidence="6 17" id="KW-0808">Transferase</keyword>
<dbReference type="InterPro" id="IPR036890">
    <property type="entry name" value="HATPase_C_sf"/>
</dbReference>
<dbReference type="InterPro" id="IPR005467">
    <property type="entry name" value="His_kinase_dom"/>
</dbReference>
<evidence type="ECO:0000256" key="3">
    <source>
        <dbReference type="ARBA" id="ARBA00012438"/>
    </source>
</evidence>
<dbReference type="PROSITE" id="PS50885">
    <property type="entry name" value="HAMP"/>
    <property type="match status" value="1"/>
</dbReference>
<dbReference type="CDD" id="cd00082">
    <property type="entry name" value="HisKA"/>
    <property type="match status" value="1"/>
</dbReference>
<dbReference type="Gene3D" id="3.30.565.10">
    <property type="entry name" value="Histidine kinase-like ATPase, C-terminal domain"/>
    <property type="match status" value="1"/>
</dbReference>
<feature type="domain" description="Histidine kinase" evidence="15">
    <location>
        <begin position="248"/>
        <end position="463"/>
    </location>
</feature>
<dbReference type="PROSITE" id="PS50109">
    <property type="entry name" value="HIS_KIN"/>
    <property type="match status" value="1"/>
</dbReference>
<dbReference type="InterPro" id="IPR036097">
    <property type="entry name" value="HisK_dim/P_sf"/>
</dbReference>
<dbReference type="AlphaFoldDB" id="A0A4Y7R6M0"/>
<proteinExistence type="predicted"/>
<reference evidence="17 18" key="1">
    <citation type="journal article" date="2018" name="Environ. Microbiol.">
        <title>Novel energy conservation strategies and behaviour of Pelotomaculum schinkii driving syntrophic propionate catabolism.</title>
        <authorList>
            <person name="Hidalgo-Ahumada C.A.P."/>
            <person name="Nobu M.K."/>
            <person name="Narihiro T."/>
            <person name="Tamaki H."/>
            <person name="Liu W.T."/>
            <person name="Kamagata Y."/>
            <person name="Stams A.J.M."/>
            <person name="Imachi H."/>
            <person name="Sousa D.Z."/>
        </authorList>
    </citation>
    <scope>NUCLEOTIDE SEQUENCE [LARGE SCALE GENOMIC DNA]</scope>
    <source>
        <strain evidence="17 18">HH</strain>
    </source>
</reference>
<dbReference type="SUPFAM" id="SSF47384">
    <property type="entry name" value="Homodimeric domain of signal transducing histidine kinase"/>
    <property type="match status" value="1"/>
</dbReference>
<dbReference type="SUPFAM" id="SSF158472">
    <property type="entry name" value="HAMP domain-like"/>
    <property type="match status" value="1"/>
</dbReference>
<dbReference type="PANTHER" id="PTHR45528:SF1">
    <property type="entry name" value="SENSOR HISTIDINE KINASE CPXA"/>
    <property type="match status" value="1"/>
</dbReference>
<keyword evidence="11 14" id="KW-1133">Transmembrane helix</keyword>
<keyword evidence="9" id="KW-0418">Kinase</keyword>
<evidence type="ECO:0000313" key="18">
    <source>
        <dbReference type="Proteomes" id="UP000298324"/>
    </source>
</evidence>
<dbReference type="SMART" id="SM00304">
    <property type="entry name" value="HAMP"/>
    <property type="match status" value="1"/>
</dbReference>
<dbReference type="SUPFAM" id="SSF55874">
    <property type="entry name" value="ATPase domain of HSP90 chaperone/DNA topoisomerase II/histidine kinase"/>
    <property type="match status" value="1"/>
</dbReference>
<dbReference type="GO" id="GO:0000155">
    <property type="term" value="F:phosphorelay sensor kinase activity"/>
    <property type="evidence" value="ECO:0007669"/>
    <property type="project" value="InterPro"/>
</dbReference>
<dbReference type="SMART" id="SM00388">
    <property type="entry name" value="HisKA"/>
    <property type="match status" value="1"/>
</dbReference>
<keyword evidence="5" id="KW-0597">Phosphoprotein</keyword>
<evidence type="ECO:0000256" key="8">
    <source>
        <dbReference type="ARBA" id="ARBA00022741"/>
    </source>
</evidence>
<dbReference type="FunFam" id="3.30.565.10:FF:000006">
    <property type="entry name" value="Sensor histidine kinase WalK"/>
    <property type="match status" value="1"/>
</dbReference>
<dbReference type="Pfam" id="PF00672">
    <property type="entry name" value="HAMP"/>
    <property type="match status" value="1"/>
</dbReference>
<evidence type="ECO:0000256" key="7">
    <source>
        <dbReference type="ARBA" id="ARBA00022692"/>
    </source>
</evidence>
<feature type="transmembrane region" description="Helical" evidence="14">
    <location>
        <begin position="166"/>
        <end position="186"/>
    </location>
</feature>
<dbReference type="EMBL" id="QFGA01000004">
    <property type="protein sequence ID" value="TEB04413.1"/>
    <property type="molecule type" value="Genomic_DNA"/>
</dbReference>
<dbReference type="GO" id="GO:0005524">
    <property type="term" value="F:ATP binding"/>
    <property type="evidence" value="ECO:0007669"/>
    <property type="project" value="UniProtKB-KW"/>
</dbReference>
<keyword evidence="13 14" id="KW-0472">Membrane</keyword>
<gene>
    <name evidence="17" type="primary">phoR_6</name>
    <name evidence="17" type="ORF">Psch_04140</name>
</gene>
<dbReference type="InterPro" id="IPR003660">
    <property type="entry name" value="HAMP_dom"/>
</dbReference>
<dbReference type="SMART" id="SM00387">
    <property type="entry name" value="HATPase_c"/>
    <property type="match status" value="1"/>
</dbReference>
<dbReference type="Pfam" id="PF02518">
    <property type="entry name" value="HATPase_c"/>
    <property type="match status" value="1"/>
</dbReference>
<keyword evidence="18" id="KW-1185">Reference proteome</keyword>
<dbReference type="GO" id="GO:0005886">
    <property type="term" value="C:plasma membrane"/>
    <property type="evidence" value="ECO:0007669"/>
    <property type="project" value="UniProtKB-SubCell"/>
</dbReference>
<protein>
    <recommendedName>
        <fullName evidence="3">histidine kinase</fullName>
        <ecNumber evidence="3">2.7.13.3</ecNumber>
    </recommendedName>
</protein>
<evidence type="ECO:0000256" key="10">
    <source>
        <dbReference type="ARBA" id="ARBA00022840"/>
    </source>
</evidence>
<evidence type="ECO:0000256" key="5">
    <source>
        <dbReference type="ARBA" id="ARBA00022553"/>
    </source>
</evidence>
<sequence>MKSIGFKLWAGMMALVMMVLILLWLFQIVFLESFYTRMRISDVKNQGASIAKLLYDGSRAEFKDKLDAFAFNNNLNIELLDLDRNSIYTTDSTSMHIPMQRNIARAEAFQAVLSGKEVTIPLTHPRFGYEFMLLGLPVKQSGALSAVMLINMPLAPVEDTALILKWQLFYITLVLLTAALLLSFFLSRSFTRPILEIKKVSETMASGDFSARIKSNKQDEIGKLAETINYLGQQLAKIEQLRKDLISNISHELRTPLSIIRGYAETIRDVSGNAPEKREKQLGMIIEETERLSEIVDDILNLSQLQAGYARLNKSRFPIKDVLDTVIKRYDVISEKTGVQIILQDSKHALVEADEKRIEQVFYNLINNGIKHTPPGGTVTVKVIDHLQVVRVEVTDTGSGIAEEDLPHIWDRYYKAKKTAGKNVLGTGLGLAIVKSVLEAHQAPYGVESKKGAGTTFWFELQK</sequence>
<evidence type="ECO:0000256" key="6">
    <source>
        <dbReference type="ARBA" id="ARBA00022679"/>
    </source>
</evidence>
<evidence type="ECO:0000256" key="13">
    <source>
        <dbReference type="ARBA" id="ARBA00023136"/>
    </source>
</evidence>
<dbReference type="Proteomes" id="UP000298324">
    <property type="component" value="Unassembled WGS sequence"/>
</dbReference>
<evidence type="ECO:0000256" key="4">
    <source>
        <dbReference type="ARBA" id="ARBA00022475"/>
    </source>
</evidence>
<dbReference type="InterPro" id="IPR004358">
    <property type="entry name" value="Sig_transdc_His_kin-like_C"/>
</dbReference>
<dbReference type="Gene3D" id="1.10.287.130">
    <property type="match status" value="1"/>
</dbReference>
<name>A0A4Y7R6M0_9FIRM</name>
<keyword evidence="7 14" id="KW-0812">Transmembrane</keyword>
<dbReference type="PRINTS" id="PR00344">
    <property type="entry name" value="BCTRLSENSOR"/>
</dbReference>
<keyword evidence="10" id="KW-0067">ATP-binding</keyword>
<dbReference type="RefSeq" id="WP_134218648.1">
    <property type="nucleotide sequence ID" value="NZ_QFGA01000004.1"/>
</dbReference>
<dbReference type="Gene3D" id="6.10.340.10">
    <property type="match status" value="1"/>
</dbReference>
<evidence type="ECO:0000256" key="1">
    <source>
        <dbReference type="ARBA" id="ARBA00000085"/>
    </source>
</evidence>
<dbReference type="FunFam" id="1.10.287.130:FF:000001">
    <property type="entry name" value="Two-component sensor histidine kinase"/>
    <property type="match status" value="1"/>
</dbReference>
<feature type="domain" description="HAMP" evidence="16">
    <location>
        <begin position="188"/>
        <end position="240"/>
    </location>
</feature>
<evidence type="ECO:0000256" key="14">
    <source>
        <dbReference type="SAM" id="Phobius"/>
    </source>
</evidence>
<evidence type="ECO:0000256" key="11">
    <source>
        <dbReference type="ARBA" id="ARBA00022989"/>
    </source>
</evidence>
<evidence type="ECO:0000259" key="16">
    <source>
        <dbReference type="PROSITE" id="PS50885"/>
    </source>
</evidence>
<evidence type="ECO:0000313" key="17">
    <source>
        <dbReference type="EMBL" id="TEB04413.1"/>
    </source>
</evidence>
<organism evidence="17 18">
    <name type="scientific">Pelotomaculum schinkii</name>
    <dbReference type="NCBI Taxonomy" id="78350"/>
    <lineage>
        <taxon>Bacteria</taxon>
        <taxon>Bacillati</taxon>
        <taxon>Bacillota</taxon>
        <taxon>Clostridia</taxon>
        <taxon>Eubacteriales</taxon>
        <taxon>Desulfotomaculaceae</taxon>
        <taxon>Pelotomaculum</taxon>
    </lineage>
</organism>
<dbReference type="InterPro" id="IPR050398">
    <property type="entry name" value="HssS/ArlS-like"/>
</dbReference>
<accession>A0A4Y7R6M0</accession>
<feature type="transmembrane region" description="Helical" evidence="14">
    <location>
        <begin position="6"/>
        <end position="31"/>
    </location>
</feature>
<dbReference type="EC" id="2.7.13.3" evidence="3"/>
<keyword evidence="4" id="KW-1003">Cell membrane</keyword>
<evidence type="ECO:0000256" key="2">
    <source>
        <dbReference type="ARBA" id="ARBA00004651"/>
    </source>
</evidence>
<dbReference type="Pfam" id="PF00512">
    <property type="entry name" value="HisKA"/>
    <property type="match status" value="1"/>
</dbReference>
<dbReference type="PANTHER" id="PTHR45528">
    <property type="entry name" value="SENSOR HISTIDINE KINASE CPXA"/>
    <property type="match status" value="1"/>
</dbReference>
<comment type="subcellular location">
    <subcellularLocation>
        <location evidence="2">Cell membrane</location>
        <topology evidence="2">Multi-pass membrane protein</topology>
    </subcellularLocation>
</comment>
<comment type="caution">
    <text evidence="17">The sequence shown here is derived from an EMBL/GenBank/DDBJ whole genome shotgun (WGS) entry which is preliminary data.</text>
</comment>
<dbReference type="CDD" id="cd06225">
    <property type="entry name" value="HAMP"/>
    <property type="match status" value="1"/>
</dbReference>
<keyword evidence="12" id="KW-0902">Two-component regulatory system</keyword>
<dbReference type="InterPro" id="IPR003594">
    <property type="entry name" value="HATPase_dom"/>
</dbReference>
<evidence type="ECO:0000256" key="12">
    <source>
        <dbReference type="ARBA" id="ARBA00023012"/>
    </source>
</evidence>
<evidence type="ECO:0000259" key="15">
    <source>
        <dbReference type="PROSITE" id="PS50109"/>
    </source>
</evidence>